<dbReference type="GO" id="GO:0000976">
    <property type="term" value="F:transcription cis-regulatory region binding"/>
    <property type="evidence" value="ECO:0007669"/>
    <property type="project" value="TreeGrafter"/>
</dbReference>
<name>A0A4Q9DKN7_9BACL</name>
<keyword evidence="2 4" id="KW-0238">DNA-binding</keyword>
<keyword evidence="7" id="KW-1185">Reference proteome</keyword>
<dbReference type="SUPFAM" id="SSF46689">
    <property type="entry name" value="Homeodomain-like"/>
    <property type="match status" value="1"/>
</dbReference>
<dbReference type="InterPro" id="IPR001647">
    <property type="entry name" value="HTH_TetR"/>
</dbReference>
<dbReference type="Gene3D" id="1.10.357.10">
    <property type="entry name" value="Tetracycline Repressor, domain 2"/>
    <property type="match status" value="1"/>
</dbReference>
<evidence type="ECO:0000313" key="7">
    <source>
        <dbReference type="Proteomes" id="UP000293142"/>
    </source>
</evidence>
<dbReference type="InterPro" id="IPR050109">
    <property type="entry name" value="HTH-type_TetR-like_transc_reg"/>
</dbReference>
<gene>
    <name evidence="6" type="ORF">EYB31_25130</name>
</gene>
<dbReference type="PANTHER" id="PTHR30055:SF234">
    <property type="entry name" value="HTH-TYPE TRANSCRIPTIONAL REGULATOR BETI"/>
    <property type="match status" value="1"/>
</dbReference>
<dbReference type="OrthoDB" id="9789566at2"/>
<accession>A0A4Q9DKN7</accession>
<evidence type="ECO:0000256" key="3">
    <source>
        <dbReference type="ARBA" id="ARBA00023163"/>
    </source>
</evidence>
<comment type="caution">
    <text evidence="6">The sequence shown here is derived from an EMBL/GenBank/DDBJ whole genome shotgun (WGS) entry which is preliminary data.</text>
</comment>
<dbReference type="Pfam" id="PF00440">
    <property type="entry name" value="TetR_N"/>
    <property type="match status" value="1"/>
</dbReference>
<dbReference type="GO" id="GO:0003700">
    <property type="term" value="F:DNA-binding transcription factor activity"/>
    <property type="evidence" value="ECO:0007669"/>
    <property type="project" value="TreeGrafter"/>
</dbReference>
<organism evidence="6 7">
    <name type="scientific">Paenibacillus thalictri</name>
    <dbReference type="NCBI Taxonomy" id="2527873"/>
    <lineage>
        <taxon>Bacteria</taxon>
        <taxon>Bacillati</taxon>
        <taxon>Bacillota</taxon>
        <taxon>Bacilli</taxon>
        <taxon>Bacillales</taxon>
        <taxon>Paenibacillaceae</taxon>
        <taxon>Paenibacillus</taxon>
    </lineage>
</organism>
<dbReference type="AlphaFoldDB" id="A0A4Q9DKN7"/>
<dbReference type="InterPro" id="IPR036271">
    <property type="entry name" value="Tet_transcr_reg_TetR-rel_C_sf"/>
</dbReference>
<keyword evidence="1" id="KW-0805">Transcription regulation</keyword>
<evidence type="ECO:0000256" key="4">
    <source>
        <dbReference type="PROSITE-ProRule" id="PRU00335"/>
    </source>
</evidence>
<keyword evidence="3" id="KW-0804">Transcription</keyword>
<dbReference type="EMBL" id="SIRE01000019">
    <property type="protein sequence ID" value="TBL74606.1"/>
    <property type="molecule type" value="Genomic_DNA"/>
</dbReference>
<dbReference type="SUPFAM" id="SSF48498">
    <property type="entry name" value="Tetracyclin repressor-like, C-terminal domain"/>
    <property type="match status" value="1"/>
</dbReference>
<reference evidence="6 7" key="1">
    <citation type="submission" date="2019-02" db="EMBL/GenBank/DDBJ databases">
        <title>Paenibacillus sp. nov., isolated from surface-sterilized tissue of Thalictrum simplex L.</title>
        <authorList>
            <person name="Tuo L."/>
        </authorList>
    </citation>
    <scope>NUCLEOTIDE SEQUENCE [LARGE SCALE GENOMIC DNA]</scope>
    <source>
        <strain evidence="6 7">N2SHLJ1</strain>
    </source>
</reference>
<evidence type="ECO:0000256" key="1">
    <source>
        <dbReference type="ARBA" id="ARBA00023015"/>
    </source>
</evidence>
<feature type="domain" description="HTH tetR-type" evidence="5">
    <location>
        <begin position="26"/>
        <end position="86"/>
    </location>
</feature>
<evidence type="ECO:0000259" key="5">
    <source>
        <dbReference type="PROSITE" id="PS50977"/>
    </source>
</evidence>
<proteinExistence type="predicted"/>
<protein>
    <submittedName>
        <fullName evidence="6">TetR/AcrR family transcriptional regulator</fullName>
    </submittedName>
</protein>
<dbReference type="PROSITE" id="PS50977">
    <property type="entry name" value="HTH_TETR_2"/>
    <property type="match status" value="1"/>
</dbReference>
<sequence length="228" mass="26004">MNNTWKGSIVMEDHKRRPGRPMKQEAFGKEFLLANALNEFARNGYDGTSLRTIAHLSDVDVSLITHHFGSKLDLWKAVVDDLAGKIMSRSPFIDYKRPATRQELEAFARYVVDDFVDFNMSMPYHGMFISNESMFANERSAYLMEKLVTPSCKLFLPFIEDCIREGLVQQQEPVIFFLLLINSVSLFAAAPHHAGELLERVKPVDTLVSELKRSVLAVFFKITEPAQK</sequence>
<evidence type="ECO:0000256" key="2">
    <source>
        <dbReference type="ARBA" id="ARBA00023125"/>
    </source>
</evidence>
<dbReference type="PANTHER" id="PTHR30055">
    <property type="entry name" value="HTH-TYPE TRANSCRIPTIONAL REGULATOR RUTR"/>
    <property type="match status" value="1"/>
</dbReference>
<dbReference type="InterPro" id="IPR009057">
    <property type="entry name" value="Homeodomain-like_sf"/>
</dbReference>
<dbReference type="Proteomes" id="UP000293142">
    <property type="component" value="Unassembled WGS sequence"/>
</dbReference>
<evidence type="ECO:0000313" key="6">
    <source>
        <dbReference type="EMBL" id="TBL74606.1"/>
    </source>
</evidence>
<feature type="DNA-binding region" description="H-T-H motif" evidence="4">
    <location>
        <begin position="49"/>
        <end position="68"/>
    </location>
</feature>